<keyword evidence="3" id="KW-1185">Reference proteome</keyword>
<proteinExistence type="predicted"/>
<sequence length="298" mass="30991">MTYQIGIDSGGTHIVATAWAAAGKQLAQTTAGPGNMLLDQPGTMANLTRVITTLTTQLGPADCSQILAGVAGIATTGNAPAVAAALQRQFGIPTAVINDAELALLNGLEGEDGTLVIAGTGSITYGRENGRFLRVGGWGQLLGDTGSAYKIFAVAMQRALAAHDRGEASTLIPLCQRLLDADSMPAAVRHFYQLDRATLASYAAKVAAAAVAGDAAAQQVITDAAGALGQEVLMLLDRYEDPKPLKLALSGSVLVHNAAFRDTLVTTVQAKYPVSAQVVTTNNSRGVLYWSRWQEAEQ</sequence>
<dbReference type="SUPFAM" id="SSF53067">
    <property type="entry name" value="Actin-like ATPase domain"/>
    <property type="match status" value="2"/>
</dbReference>
<dbReference type="GO" id="GO:0016301">
    <property type="term" value="F:kinase activity"/>
    <property type="evidence" value="ECO:0007669"/>
    <property type="project" value="UniProtKB-KW"/>
</dbReference>
<comment type="caution">
    <text evidence="2">The sequence shown here is derived from an EMBL/GenBank/DDBJ whole genome shotgun (WGS) entry which is preliminary data.</text>
</comment>
<dbReference type="PANTHER" id="PTHR43190:SF3">
    <property type="entry name" value="N-ACETYL-D-GLUCOSAMINE KINASE"/>
    <property type="match status" value="1"/>
</dbReference>
<accession>A0ABW4B999</accession>
<reference evidence="3" key="1">
    <citation type="journal article" date="2019" name="Int. J. Syst. Evol. Microbiol.">
        <title>The Global Catalogue of Microorganisms (GCM) 10K type strain sequencing project: providing services to taxonomists for standard genome sequencing and annotation.</title>
        <authorList>
            <consortium name="The Broad Institute Genomics Platform"/>
            <consortium name="The Broad Institute Genome Sequencing Center for Infectious Disease"/>
            <person name="Wu L."/>
            <person name="Ma J."/>
        </authorList>
    </citation>
    <scope>NUCLEOTIDE SEQUENCE [LARGE SCALE GENOMIC DNA]</scope>
    <source>
        <strain evidence="3">CCM 8911</strain>
    </source>
</reference>
<organism evidence="2 3">
    <name type="scientific">Lacticaseibacillus jixianensis</name>
    <dbReference type="NCBI Taxonomy" id="2486012"/>
    <lineage>
        <taxon>Bacteria</taxon>
        <taxon>Bacillati</taxon>
        <taxon>Bacillota</taxon>
        <taxon>Bacilli</taxon>
        <taxon>Lactobacillales</taxon>
        <taxon>Lactobacillaceae</taxon>
        <taxon>Lacticaseibacillus</taxon>
    </lineage>
</organism>
<protein>
    <submittedName>
        <fullName evidence="2">N-acetylglucosamine kinase</fullName>
    </submittedName>
</protein>
<evidence type="ECO:0000313" key="2">
    <source>
        <dbReference type="EMBL" id="MFD1392890.1"/>
    </source>
</evidence>
<keyword evidence="2" id="KW-0418">Kinase</keyword>
<dbReference type="InterPro" id="IPR043129">
    <property type="entry name" value="ATPase_NBD"/>
</dbReference>
<dbReference type="EMBL" id="JBHTMO010000012">
    <property type="protein sequence ID" value="MFD1392890.1"/>
    <property type="molecule type" value="Genomic_DNA"/>
</dbReference>
<keyword evidence="2" id="KW-0808">Transferase</keyword>
<dbReference type="RefSeq" id="WP_164510696.1">
    <property type="nucleotide sequence ID" value="NZ_JBHTMO010000012.1"/>
</dbReference>
<dbReference type="InterPro" id="IPR002731">
    <property type="entry name" value="ATPase_BadF"/>
</dbReference>
<name>A0ABW4B999_9LACO</name>
<dbReference type="InterPro" id="IPR052519">
    <property type="entry name" value="Euk-type_GlcNAc_Kinase"/>
</dbReference>
<feature type="domain" description="ATPase BadF/BadG/BcrA/BcrD type" evidence="1">
    <location>
        <begin position="5"/>
        <end position="272"/>
    </location>
</feature>
<dbReference type="Gene3D" id="3.30.420.40">
    <property type="match status" value="2"/>
</dbReference>
<dbReference type="PANTHER" id="PTHR43190">
    <property type="entry name" value="N-ACETYL-D-GLUCOSAMINE KINASE"/>
    <property type="match status" value="1"/>
</dbReference>
<evidence type="ECO:0000259" key="1">
    <source>
        <dbReference type="Pfam" id="PF01869"/>
    </source>
</evidence>
<dbReference type="Pfam" id="PF01869">
    <property type="entry name" value="BcrAD_BadFG"/>
    <property type="match status" value="1"/>
</dbReference>
<gene>
    <name evidence="2" type="ORF">ACFQ3L_04700</name>
</gene>
<dbReference type="Proteomes" id="UP001597249">
    <property type="component" value="Unassembled WGS sequence"/>
</dbReference>
<evidence type="ECO:0000313" key="3">
    <source>
        <dbReference type="Proteomes" id="UP001597249"/>
    </source>
</evidence>